<evidence type="ECO:0000256" key="1">
    <source>
        <dbReference type="SAM" id="Phobius"/>
    </source>
</evidence>
<evidence type="ECO:0000313" key="2">
    <source>
        <dbReference type="EMBL" id="OGC48110.1"/>
    </source>
</evidence>
<protein>
    <submittedName>
        <fullName evidence="2">Uncharacterized protein</fullName>
    </submittedName>
</protein>
<keyword evidence="1" id="KW-0812">Transmembrane</keyword>
<accession>A0A1F4UTH8</accession>
<comment type="caution">
    <text evidence="2">The sequence shown here is derived from an EMBL/GenBank/DDBJ whole genome shotgun (WGS) entry which is preliminary data.</text>
</comment>
<gene>
    <name evidence="2" type="ORF">A3A69_00925</name>
</gene>
<organism evidence="2 3">
    <name type="scientific">candidate division WWE3 bacterium RIFCSPLOWO2_01_FULL_37_15</name>
    <dbReference type="NCBI Taxonomy" id="1802622"/>
    <lineage>
        <taxon>Bacteria</taxon>
        <taxon>Katanobacteria</taxon>
    </lineage>
</organism>
<keyword evidence="1" id="KW-1133">Transmembrane helix</keyword>
<name>A0A1F4UTH8_UNCKA</name>
<sequence length="129" mass="14617">MNFVYESPPDIKDIKEYKYGQTVSVIDINELMPTLSKKQILFIPVFITIVLTSLTAFVTLTKRQSPQSPPPPAYVKKETKKKIIYNPESDLATIKGDCRERGGTFNSCGSYCEEDEVCIQLCAYTCEFN</sequence>
<dbReference type="AlphaFoldDB" id="A0A1F4UTH8"/>
<evidence type="ECO:0000313" key="3">
    <source>
        <dbReference type="Proteomes" id="UP000177458"/>
    </source>
</evidence>
<reference evidence="2 3" key="1">
    <citation type="journal article" date="2016" name="Nat. Commun.">
        <title>Thousands of microbial genomes shed light on interconnected biogeochemical processes in an aquifer system.</title>
        <authorList>
            <person name="Anantharaman K."/>
            <person name="Brown C.T."/>
            <person name="Hug L.A."/>
            <person name="Sharon I."/>
            <person name="Castelle C.J."/>
            <person name="Probst A.J."/>
            <person name="Thomas B.C."/>
            <person name="Singh A."/>
            <person name="Wilkins M.J."/>
            <person name="Karaoz U."/>
            <person name="Brodie E.L."/>
            <person name="Williams K.H."/>
            <person name="Hubbard S.S."/>
            <person name="Banfield J.F."/>
        </authorList>
    </citation>
    <scope>NUCLEOTIDE SEQUENCE [LARGE SCALE GENOMIC DNA]</scope>
</reference>
<dbReference type="EMBL" id="MEVF01000048">
    <property type="protein sequence ID" value="OGC48110.1"/>
    <property type="molecule type" value="Genomic_DNA"/>
</dbReference>
<proteinExistence type="predicted"/>
<feature type="transmembrane region" description="Helical" evidence="1">
    <location>
        <begin position="40"/>
        <end position="60"/>
    </location>
</feature>
<keyword evidence="1" id="KW-0472">Membrane</keyword>
<dbReference type="Proteomes" id="UP000177458">
    <property type="component" value="Unassembled WGS sequence"/>
</dbReference>